<organism evidence="2 3">
    <name type="scientific">Neisseria weaveri</name>
    <dbReference type="NCBI Taxonomy" id="28091"/>
    <lineage>
        <taxon>Bacteria</taxon>
        <taxon>Pseudomonadati</taxon>
        <taxon>Pseudomonadota</taxon>
        <taxon>Betaproteobacteria</taxon>
        <taxon>Neisseriales</taxon>
        <taxon>Neisseriaceae</taxon>
        <taxon>Neisseria</taxon>
    </lineage>
</organism>
<keyword evidence="3" id="KW-1185">Reference proteome</keyword>
<dbReference type="AlphaFoldDB" id="A0A3S5B1X0"/>
<protein>
    <submittedName>
        <fullName evidence="2">Uncharacterized protein</fullName>
    </submittedName>
</protein>
<proteinExistence type="predicted"/>
<accession>A0A3S5B1X0</accession>
<dbReference type="Proteomes" id="UP000272771">
    <property type="component" value="Chromosome"/>
</dbReference>
<keyword evidence="1" id="KW-0472">Membrane</keyword>
<sequence length="64" mass="7254">MNVGAAIAAIAFGLFTTGGFPLLLIVLVPAIIWILWPIFQKEPESNGWCRDLQREIEEKRRQQS</sequence>
<dbReference type="KEGG" id="nwe:SAMEA3174300_0848"/>
<feature type="transmembrane region" description="Helical" evidence="1">
    <location>
        <begin position="6"/>
        <end position="36"/>
    </location>
</feature>
<evidence type="ECO:0000313" key="3">
    <source>
        <dbReference type="Proteomes" id="UP000272771"/>
    </source>
</evidence>
<name>A0A3S5B1X0_9NEIS</name>
<dbReference type="RefSeq" id="WP_036494370.1">
    <property type="nucleotide sequence ID" value="NZ_CAUJRG010000003.1"/>
</dbReference>
<reference evidence="2 3" key="1">
    <citation type="submission" date="2018-12" db="EMBL/GenBank/DDBJ databases">
        <authorList>
            <consortium name="Pathogen Informatics"/>
        </authorList>
    </citation>
    <scope>NUCLEOTIDE SEQUENCE [LARGE SCALE GENOMIC DNA]</scope>
    <source>
        <strain evidence="2 3">NCTC12742</strain>
    </source>
</reference>
<keyword evidence="1" id="KW-1133">Transmembrane helix</keyword>
<dbReference type="STRING" id="28091.SAMEA3174300_00848"/>
<keyword evidence="1" id="KW-0812">Transmembrane</keyword>
<evidence type="ECO:0000256" key="1">
    <source>
        <dbReference type="SAM" id="Phobius"/>
    </source>
</evidence>
<gene>
    <name evidence="2" type="ORF">NCTC12742_00162</name>
</gene>
<dbReference type="EMBL" id="LR134533">
    <property type="protein sequence ID" value="VEJ49364.1"/>
    <property type="molecule type" value="Genomic_DNA"/>
</dbReference>
<evidence type="ECO:0000313" key="2">
    <source>
        <dbReference type="EMBL" id="VEJ49364.1"/>
    </source>
</evidence>